<gene>
    <name evidence="3" type="ORF">QBC33DRAFT_522453</name>
</gene>
<evidence type="ECO:0000256" key="2">
    <source>
        <dbReference type="SAM" id="SignalP"/>
    </source>
</evidence>
<dbReference type="InterPro" id="IPR052953">
    <property type="entry name" value="Ser-rich/MCO-related"/>
</dbReference>
<dbReference type="CDD" id="cd00920">
    <property type="entry name" value="Cupredoxin"/>
    <property type="match status" value="1"/>
</dbReference>
<proteinExistence type="predicted"/>
<dbReference type="GeneID" id="85309726"/>
<evidence type="ECO:0000256" key="1">
    <source>
        <dbReference type="SAM" id="MobiDB-lite"/>
    </source>
</evidence>
<dbReference type="PANTHER" id="PTHR34883:SF17">
    <property type="entry name" value="CUPREDOXIN"/>
    <property type="match status" value="1"/>
</dbReference>
<keyword evidence="4" id="KW-1185">Reference proteome</keyword>
<keyword evidence="2" id="KW-0732">Signal</keyword>
<dbReference type="Proteomes" id="UP001244011">
    <property type="component" value="Unassembled WGS sequence"/>
</dbReference>
<dbReference type="SUPFAM" id="SSF49503">
    <property type="entry name" value="Cupredoxins"/>
    <property type="match status" value="1"/>
</dbReference>
<dbReference type="Gene3D" id="2.60.40.420">
    <property type="entry name" value="Cupredoxins - blue copper proteins"/>
    <property type="match status" value="1"/>
</dbReference>
<organism evidence="3 4">
    <name type="scientific">Phialemonium atrogriseum</name>
    <dbReference type="NCBI Taxonomy" id="1093897"/>
    <lineage>
        <taxon>Eukaryota</taxon>
        <taxon>Fungi</taxon>
        <taxon>Dikarya</taxon>
        <taxon>Ascomycota</taxon>
        <taxon>Pezizomycotina</taxon>
        <taxon>Sordariomycetes</taxon>
        <taxon>Sordariomycetidae</taxon>
        <taxon>Cephalothecales</taxon>
        <taxon>Cephalothecaceae</taxon>
        <taxon>Phialemonium</taxon>
    </lineage>
</organism>
<accession>A0AAJ0CCM5</accession>
<evidence type="ECO:0000313" key="4">
    <source>
        <dbReference type="Proteomes" id="UP001244011"/>
    </source>
</evidence>
<dbReference type="AlphaFoldDB" id="A0AAJ0CCM5"/>
<evidence type="ECO:0008006" key="5">
    <source>
        <dbReference type="Google" id="ProtNLM"/>
    </source>
</evidence>
<comment type="caution">
    <text evidence="3">The sequence shown here is derived from an EMBL/GenBank/DDBJ whole genome shotgun (WGS) entry which is preliminary data.</text>
</comment>
<reference evidence="3" key="1">
    <citation type="submission" date="2023-06" db="EMBL/GenBank/DDBJ databases">
        <title>Genome-scale phylogeny and comparative genomics of the fungal order Sordariales.</title>
        <authorList>
            <consortium name="Lawrence Berkeley National Laboratory"/>
            <person name="Hensen N."/>
            <person name="Bonometti L."/>
            <person name="Westerberg I."/>
            <person name="Brannstrom I.O."/>
            <person name="Guillou S."/>
            <person name="Cros-Aarteil S."/>
            <person name="Calhoun S."/>
            <person name="Haridas S."/>
            <person name="Kuo A."/>
            <person name="Mondo S."/>
            <person name="Pangilinan J."/>
            <person name="Riley R."/>
            <person name="Labutti K."/>
            <person name="Andreopoulos B."/>
            <person name="Lipzen A."/>
            <person name="Chen C."/>
            <person name="Yanf M."/>
            <person name="Daum C."/>
            <person name="Ng V."/>
            <person name="Clum A."/>
            <person name="Steindorff A."/>
            <person name="Ohm R."/>
            <person name="Martin F."/>
            <person name="Silar P."/>
            <person name="Natvig D."/>
            <person name="Lalanne C."/>
            <person name="Gautier V."/>
            <person name="Ament-Velasquez S.L."/>
            <person name="Kruys A."/>
            <person name="Hutchinson M.I."/>
            <person name="Powell A.J."/>
            <person name="Barry K."/>
            <person name="Miller A.N."/>
            <person name="Grigoriev I.V."/>
            <person name="Debuchy R."/>
            <person name="Gladieux P."/>
            <person name="Thoren M.H."/>
            <person name="Johannesson H."/>
        </authorList>
    </citation>
    <scope>NUCLEOTIDE SEQUENCE</scope>
    <source>
        <strain evidence="3">8032-3</strain>
    </source>
</reference>
<dbReference type="PANTHER" id="PTHR34883">
    <property type="entry name" value="SERINE-RICH PROTEIN, PUTATIVE-RELATED-RELATED"/>
    <property type="match status" value="1"/>
</dbReference>
<feature type="chain" id="PRO_5042585892" description="Phytocyanin domain-containing protein" evidence="2">
    <location>
        <begin position="18"/>
        <end position="208"/>
    </location>
</feature>
<dbReference type="InterPro" id="IPR008972">
    <property type="entry name" value="Cupredoxin"/>
</dbReference>
<dbReference type="RefSeq" id="XP_060288987.1">
    <property type="nucleotide sequence ID" value="XM_060426539.1"/>
</dbReference>
<evidence type="ECO:0000313" key="3">
    <source>
        <dbReference type="EMBL" id="KAK1772774.1"/>
    </source>
</evidence>
<feature type="region of interest" description="Disordered" evidence="1">
    <location>
        <begin position="159"/>
        <end position="179"/>
    </location>
</feature>
<protein>
    <recommendedName>
        <fullName evidence="5">Phytocyanin domain-containing protein</fullName>
    </recommendedName>
</protein>
<feature type="signal peptide" evidence="2">
    <location>
        <begin position="1"/>
        <end position="17"/>
    </location>
</feature>
<name>A0AAJ0CCM5_9PEZI</name>
<sequence length="208" mass="20935">MQLTTLALAALAGVASAQQAGTKMIVVTVGANNSQIYSPENIRAAVGDVVQFQFPYGNHTVTQSTFDQPCQPISMNSNVTGFHSGFQPAAASQAQGMTSTFSIMINNTNPIWVYCAQGKHCENGMALVINENTAANPPKTLAAYKAAAVKANTVVPGAGGSTGGTNGNNGGNGGNNGGNGDGTNVNGAMAVAAPTFSVLAIVGALLML</sequence>
<dbReference type="EMBL" id="MU838997">
    <property type="protein sequence ID" value="KAK1772774.1"/>
    <property type="molecule type" value="Genomic_DNA"/>
</dbReference>